<evidence type="ECO:0000313" key="10">
    <source>
        <dbReference type="Proteomes" id="UP000269097"/>
    </source>
</evidence>
<dbReference type="InterPro" id="IPR045063">
    <property type="entry name" value="Dynamin_N"/>
</dbReference>
<evidence type="ECO:0000256" key="5">
    <source>
        <dbReference type="ARBA" id="ARBA00023136"/>
    </source>
</evidence>
<dbReference type="Proteomes" id="UP000269097">
    <property type="component" value="Chromosome"/>
</dbReference>
<keyword evidence="3" id="KW-0378">Hydrolase</keyword>
<feature type="coiled-coil region" evidence="6">
    <location>
        <begin position="501"/>
        <end position="541"/>
    </location>
</feature>
<dbReference type="GO" id="GO:0016020">
    <property type="term" value="C:membrane"/>
    <property type="evidence" value="ECO:0007669"/>
    <property type="project" value="UniProtKB-SubCell"/>
</dbReference>
<dbReference type="InterPro" id="IPR027417">
    <property type="entry name" value="P-loop_NTPase"/>
</dbReference>
<evidence type="ECO:0000259" key="8">
    <source>
        <dbReference type="Pfam" id="PF00350"/>
    </source>
</evidence>
<dbReference type="KEGG" id="coh:EAV92_08785"/>
<evidence type="ECO:0000256" key="6">
    <source>
        <dbReference type="SAM" id="Coils"/>
    </source>
</evidence>
<keyword evidence="2" id="KW-0547">Nucleotide-binding</keyword>
<feature type="compositionally biased region" description="Basic and acidic residues" evidence="7">
    <location>
        <begin position="577"/>
        <end position="593"/>
    </location>
</feature>
<evidence type="ECO:0000256" key="4">
    <source>
        <dbReference type="ARBA" id="ARBA00023134"/>
    </source>
</evidence>
<dbReference type="EMBL" id="CP033433">
    <property type="protein sequence ID" value="AYQ72650.1"/>
    <property type="molecule type" value="Genomic_DNA"/>
</dbReference>
<proteinExistence type="predicted"/>
<comment type="subcellular location">
    <subcellularLocation>
        <location evidence="1">Membrane</location>
    </subcellularLocation>
</comment>
<keyword evidence="6" id="KW-0175">Coiled coil</keyword>
<organism evidence="9 10">
    <name type="scientific">Cohnella candidum</name>
    <dbReference type="NCBI Taxonomy" id="2674991"/>
    <lineage>
        <taxon>Bacteria</taxon>
        <taxon>Bacillati</taxon>
        <taxon>Bacillota</taxon>
        <taxon>Bacilli</taxon>
        <taxon>Bacillales</taxon>
        <taxon>Paenibacillaceae</taxon>
        <taxon>Cohnella</taxon>
    </lineage>
</organism>
<dbReference type="RefSeq" id="WP_123040732.1">
    <property type="nucleotide sequence ID" value="NZ_CP033433.1"/>
</dbReference>
<dbReference type="AlphaFoldDB" id="A0A3G3JWM4"/>
<dbReference type="Gene3D" id="3.40.50.300">
    <property type="entry name" value="P-loop containing nucleotide triphosphate hydrolases"/>
    <property type="match status" value="2"/>
</dbReference>
<dbReference type="CDD" id="cd09912">
    <property type="entry name" value="DLP_2"/>
    <property type="match status" value="2"/>
</dbReference>
<sequence>MTPLQVNSDPDAKTGRTELIHLREAFSQMSRFALASQDPEQSGKFSELAAKLDKGCLTIAFCGHFSAGKSTLVNAICGTNLLPSSPIPTSANVVTIRNGEPSARMTFRDASGHQSQERDIPIEELHGFAVDGEGVASIEVSYPIPLLGERLAIVDTPGVDSTDSAHRAATESALHLADAVFYVTDYNHVLSDVNFRFLRSLAEWGKPTYVIVNQIDKHRESEVSFEAFRDGIEHALAAWKIHPAGLLFLSLRVPGHPLSQWEELKSILTRLQPLREELMVRSAERSARYLADRFRETLRTAHREERERLQERIGETEEGTPVSLEEWRRRLTGEKEAFRAAQQGHKDVLRTELDRLLANANLTPAETREKAADVLEAMQPGFKVGWFAGAAKTEAERERRLEVLTDDFNRQLTAHLSGHVRELLRRTARETGWEGDEVESSLEGLFRTVTAEWLRARVKPGIGANGQAVLTYAAEISADLKGQYRKEALQWYEERLEPRRAPDREREEQRLEAEMAELREREAAAAELAELDRAEQAEQERLLALLPEGIGGEALALPAPKEVDGVPQAQLEPAADEAAHTAEPQHVHEEGREAALQEPELTLGATGPAAEWLERAAGALREVPALAKTAEGLAAKAARFRERRFTIALFGAFSAGKSSFANAFIGQPALPVSPNPTTATINRVVAPTAEQPDGTALITMKTPEAMLGDLKHSLRRLGISASEIDKAGDSAQSLLAMAERSISEEEVHPRGKPHLAFLRAAAAGWSAYGNLLGTRFTAAGQDYRRYAADEQASCFVAEIDLAVDAPLTRAGAVLVDTPGADSINARHTGVAFEYIKNADAVLFVTYYNHAFTEADRQFLNQLGSVKDVFELDKMFFLINASDLASSESELAAVKDHVAGQLLKHGIRHPRLFAVSSLNGLSAKRAGDSDLLASSGVAAFEASFRRFAEQELGEIAGASARKELERAGRQLESWLQAVTADAASREAEAKRLLAQAKDWREQGAENAAAAAIQPLLQEISEQMYHLRQRVYYRFSEHFQMAFHPSVLQDDGRDLKKLLTACWEDLKRSLGEDLQQELRSAGLRIEVALQKSVDDRMAAAAASLSSEGFSAEPASRPELDFPLSDPFADGPIMESKQLWQAFKSPKQFFENDGRTALRDTSSELLFRSADVWLARSKEQWDTVASQGCRSSLREAFAGLAAELEAYATHLGAASQPEGRERLEGLRGFWRELMESANEQEAAAR</sequence>
<reference evidence="9 10" key="1">
    <citation type="submission" date="2018-10" db="EMBL/GenBank/DDBJ databases">
        <title>Genome Sequence of Cohnella sp.</title>
        <authorList>
            <person name="Srinivasan S."/>
            <person name="Kim M.K."/>
        </authorList>
    </citation>
    <scope>NUCLEOTIDE SEQUENCE [LARGE SCALE GENOMIC DNA]</scope>
    <source>
        <strain evidence="9 10">18JY8-7</strain>
    </source>
</reference>
<dbReference type="Pfam" id="PF00350">
    <property type="entry name" value="Dynamin_N"/>
    <property type="match status" value="2"/>
</dbReference>
<keyword evidence="10" id="KW-1185">Reference proteome</keyword>
<evidence type="ECO:0000256" key="7">
    <source>
        <dbReference type="SAM" id="MobiDB-lite"/>
    </source>
</evidence>
<keyword evidence="4" id="KW-0342">GTP-binding</keyword>
<dbReference type="PANTHER" id="PTHR10465">
    <property type="entry name" value="TRANSMEMBRANE GTPASE FZO1"/>
    <property type="match status" value="1"/>
</dbReference>
<feature type="domain" description="Dynamin N-terminal" evidence="8">
    <location>
        <begin position="647"/>
        <end position="869"/>
    </location>
</feature>
<dbReference type="InterPro" id="IPR027094">
    <property type="entry name" value="Mitofusin_fam"/>
</dbReference>
<dbReference type="GO" id="GO:0005525">
    <property type="term" value="F:GTP binding"/>
    <property type="evidence" value="ECO:0007669"/>
    <property type="project" value="UniProtKB-KW"/>
</dbReference>
<accession>A0A3G3JWM4</accession>
<name>A0A3G3JWM4_9BACL</name>
<dbReference type="PANTHER" id="PTHR10465:SF0">
    <property type="entry name" value="SARCALUMENIN"/>
    <property type="match status" value="1"/>
</dbReference>
<evidence type="ECO:0000256" key="2">
    <source>
        <dbReference type="ARBA" id="ARBA00022741"/>
    </source>
</evidence>
<evidence type="ECO:0000256" key="1">
    <source>
        <dbReference type="ARBA" id="ARBA00004370"/>
    </source>
</evidence>
<gene>
    <name evidence="9" type="ORF">EAV92_08785</name>
</gene>
<feature type="region of interest" description="Disordered" evidence="7">
    <location>
        <begin position="574"/>
        <end position="593"/>
    </location>
</feature>
<keyword evidence="5" id="KW-0472">Membrane</keyword>
<dbReference type="SUPFAM" id="SSF52540">
    <property type="entry name" value="P-loop containing nucleoside triphosphate hydrolases"/>
    <property type="match status" value="2"/>
</dbReference>
<feature type="domain" description="Dynamin N-terminal" evidence="8">
    <location>
        <begin position="59"/>
        <end position="214"/>
    </location>
</feature>
<evidence type="ECO:0000313" key="9">
    <source>
        <dbReference type="EMBL" id="AYQ72650.1"/>
    </source>
</evidence>
<dbReference type="GO" id="GO:0003924">
    <property type="term" value="F:GTPase activity"/>
    <property type="evidence" value="ECO:0007669"/>
    <property type="project" value="InterPro"/>
</dbReference>
<protein>
    <submittedName>
        <fullName evidence="9">Dynamin</fullName>
    </submittedName>
</protein>
<evidence type="ECO:0000256" key="3">
    <source>
        <dbReference type="ARBA" id="ARBA00022801"/>
    </source>
</evidence>